<dbReference type="PROSITE" id="PS00166">
    <property type="entry name" value="ENOYL_COA_HYDRATASE"/>
    <property type="match status" value="1"/>
</dbReference>
<evidence type="ECO:0000313" key="5">
    <source>
        <dbReference type="Proteomes" id="UP000380867"/>
    </source>
</evidence>
<dbReference type="PANTHER" id="PTHR43802">
    <property type="entry name" value="ENOYL-COA HYDRATASE"/>
    <property type="match status" value="1"/>
</dbReference>
<gene>
    <name evidence="4" type="ORF">ESP70_018640</name>
</gene>
<dbReference type="OrthoDB" id="9777711at2"/>
<dbReference type="GO" id="GO:0004300">
    <property type="term" value="F:enoyl-CoA hydratase activity"/>
    <property type="evidence" value="ECO:0007669"/>
    <property type="project" value="UniProtKB-EC"/>
</dbReference>
<dbReference type="CDD" id="cd06558">
    <property type="entry name" value="crotonase-like"/>
    <property type="match status" value="1"/>
</dbReference>
<dbReference type="RefSeq" id="WP_149690832.1">
    <property type="nucleotide sequence ID" value="NZ_SDPQ02000004.1"/>
</dbReference>
<dbReference type="PANTHER" id="PTHR43802:SF1">
    <property type="entry name" value="IP11341P-RELATED"/>
    <property type="match status" value="1"/>
</dbReference>
<dbReference type="InterPro" id="IPR029045">
    <property type="entry name" value="ClpP/crotonase-like_dom_sf"/>
</dbReference>
<keyword evidence="5" id="KW-1185">Reference proteome</keyword>
<dbReference type="NCBIfam" id="NF006109">
    <property type="entry name" value="PRK08260.1"/>
    <property type="match status" value="1"/>
</dbReference>
<name>A0A5M4F8V3_9ACTN</name>
<evidence type="ECO:0000256" key="3">
    <source>
        <dbReference type="SAM" id="MobiDB-lite"/>
    </source>
</evidence>
<dbReference type="Gene3D" id="3.90.226.10">
    <property type="entry name" value="2-enoyl-CoA Hydratase, Chain A, domain 1"/>
    <property type="match status" value="1"/>
</dbReference>
<dbReference type="EMBL" id="SDPQ02000004">
    <property type="protein sequence ID" value="KAA1394222.1"/>
    <property type="molecule type" value="Genomic_DNA"/>
</dbReference>
<feature type="compositionally biased region" description="Basic and acidic residues" evidence="3">
    <location>
        <begin position="305"/>
        <end position="314"/>
    </location>
</feature>
<dbReference type="EC" id="4.2.1.17" evidence="4"/>
<evidence type="ECO:0000256" key="2">
    <source>
        <dbReference type="RuleBase" id="RU003707"/>
    </source>
</evidence>
<organism evidence="4 5">
    <name type="scientific">Aeromicrobium ginsengisoli</name>
    <dbReference type="NCBI Taxonomy" id="363867"/>
    <lineage>
        <taxon>Bacteria</taxon>
        <taxon>Bacillati</taxon>
        <taxon>Actinomycetota</taxon>
        <taxon>Actinomycetes</taxon>
        <taxon>Propionibacteriales</taxon>
        <taxon>Nocardioidaceae</taxon>
        <taxon>Aeromicrobium</taxon>
    </lineage>
</organism>
<comment type="caution">
    <text evidence="4">The sequence shown here is derived from an EMBL/GenBank/DDBJ whole genome shotgun (WGS) entry which is preliminary data.</text>
</comment>
<accession>A0A5M4F8V3</accession>
<dbReference type="Pfam" id="PF00378">
    <property type="entry name" value="ECH_1"/>
    <property type="match status" value="1"/>
</dbReference>
<evidence type="ECO:0000313" key="4">
    <source>
        <dbReference type="EMBL" id="KAA1394222.1"/>
    </source>
</evidence>
<reference evidence="4" key="1">
    <citation type="submission" date="2019-09" db="EMBL/GenBank/DDBJ databases">
        <authorList>
            <person name="Li J."/>
        </authorList>
    </citation>
    <scope>NUCLEOTIDE SEQUENCE [LARGE SCALE GENOMIC DNA]</scope>
    <source>
        <strain evidence="4">JCM 14732</strain>
    </source>
</reference>
<proteinExistence type="inferred from homology"/>
<dbReference type="InterPro" id="IPR001753">
    <property type="entry name" value="Enoyl-CoA_hydra/iso"/>
</dbReference>
<dbReference type="Proteomes" id="UP000380867">
    <property type="component" value="Unassembled WGS sequence"/>
</dbReference>
<dbReference type="AlphaFoldDB" id="A0A5M4F8V3"/>
<evidence type="ECO:0000256" key="1">
    <source>
        <dbReference type="ARBA" id="ARBA00005254"/>
    </source>
</evidence>
<keyword evidence="4" id="KW-0456">Lyase</keyword>
<dbReference type="SUPFAM" id="SSF52096">
    <property type="entry name" value="ClpP/crotonase"/>
    <property type="match status" value="1"/>
</dbReference>
<feature type="region of interest" description="Disordered" evidence="3">
    <location>
        <begin position="293"/>
        <end position="314"/>
    </location>
</feature>
<comment type="similarity">
    <text evidence="1 2">Belongs to the enoyl-CoA hydratase/isomerase family.</text>
</comment>
<feature type="region of interest" description="Disordered" evidence="3">
    <location>
        <begin position="1"/>
        <end position="20"/>
    </location>
</feature>
<protein>
    <submittedName>
        <fullName evidence="4">Enoyl-CoA hydratase</fullName>
        <ecNumber evidence="4">4.2.1.17</ecNumber>
    </submittedName>
</protein>
<sequence>MVSSPDESGVHALPESSGSTVSYGVTGRVATIVLDRPDQGNAMTLELVTDLVDALDRADADDEVAAVVLTGRGRQFCLGADLGEGFHHGGREPHPRHVAFIERFGEINGVPRDAGGVVTLRIAAMLKPIIAAVNGAAVGGGASMLLPCDIRVVGQSSRVGFVFGRRGMLTESASSWFLPRIVGISQAAEWVLTGRLIGADELLRGGLAGHVVADDQILAKAYELASEIADNTSAIATGLSRQLLWSMLSASSPWDAHGVESVGVYDLPSRADVQEGVASFLEKRDAAFPLRVPRDYPDYGPRWPARPEGDVSTS</sequence>
<dbReference type="InterPro" id="IPR018376">
    <property type="entry name" value="Enoyl-CoA_hyd/isom_CS"/>
</dbReference>